<evidence type="ECO:0000256" key="1">
    <source>
        <dbReference type="SAM" id="MobiDB-lite"/>
    </source>
</evidence>
<proteinExistence type="predicted"/>
<dbReference type="Proteomes" id="UP000199700">
    <property type="component" value="Chromosome"/>
</dbReference>
<feature type="region of interest" description="Disordered" evidence="1">
    <location>
        <begin position="295"/>
        <end position="326"/>
    </location>
</feature>
<accession>A0A1H1MZ50</accession>
<sequence>MPLSGRTLPVSSELRWLLDQWQSDGRFPVPEAPRPASAIVLVRDSLEGLETFITRQLDARGVEDRNRWAFPVSNLRPGDLRGLPLAGWRSARCARTLSIENKSRALQHFSAAARIAFAAAGVVLAEDVDRDIVAAPQTEWRGTRSRLFSSEINWSQVLRERDLKLRPDLCKPWLRWINTGTQLHRFDTTYFVATVPFGQSVDFLSPNEVSGGWKRPEEILSDAGGDPDRISASTRLIAESLLDVPSVGAAMAQVRDLHPLRPEVTNEDGEWRVVIHPGRDLYRKGTLRDYAVAVGDDENDQSPGFLSLSDDDDNSAETGEEETEDS</sequence>
<protein>
    <submittedName>
        <fullName evidence="2">Uncharacterized protein</fullName>
    </submittedName>
</protein>
<organism evidence="2 3">
    <name type="scientific">Brevibacterium sandarakinum</name>
    <dbReference type="NCBI Taxonomy" id="629680"/>
    <lineage>
        <taxon>Bacteria</taxon>
        <taxon>Bacillati</taxon>
        <taxon>Actinomycetota</taxon>
        <taxon>Actinomycetes</taxon>
        <taxon>Micrococcales</taxon>
        <taxon>Brevibacteriaceae</taxon>
        <taxon>Brevibacterium</taxon>
    </lineage>
</organism>
<dbReference type="OrthoDB" id="7183442at2"/>
<reference evidence="2" key="1">
    <citation type="submission" date="2016-10" db="EMBL/GenBank/DDBJ databases">
        <authorList>
            <person name="Varghese N."/>
            <person name="Submissions S."/>
        </authorList>
    </citation>
    <scope>NUCLEOTIDE SEQUENCE [LARGE SCALE GENOMIC DNA]</scope>
    <source>
        <strain evidence="2">DSM 22082</strain>
    </source>
</reference>
<name>A0A1H1MZ50_BRESA</name>
<dbReference type="EMBL" id="LT629739">
    <property type="protein sequence ID" value="SDR92044.1"/>
    <property type="molecule type" value="Genomic_DNA"/>
</dbReference>
<dbReference type="RefSeq" id="WP_092103365.1">
    <property type="nucleotide sequence ID" value="NZ_LT629739.1"/>
</dbReference>
<gene>
    <name evidence="2" type="ORF">SAMN04489751_0804</name>
</gene>
<dbReference type="Gene3D" id="3.90.79.10">
    <property type="entry name" value="Nucleoside Triphosphate Pyrophosphohydrolase"/>
    <property type="match status" value="1"/>
</dbReference>
<evidence type="ECO:0000313" key="2">
    <source>
        <dbReference type="EMBL" id="SDR92044.1"/>
    </source>
</evidence>
<evidence type="ECO:0000313" key="3">
    <source>
        <dbReference type="Proteomes" id="UP000199700"/>
    </source>
</evidence>
<dbReference type="STRING" id="629680.SAMN04489751_0804"/>
<keyword evidence="3" id="KW-1185">Reference proteome</keyword>
<feature type="compositionally biased region" description="Acidic residues" evidence="1">
    <location>
        <begin position="309"/>
        <end position="326"/>
    </location>
</feature>
<dbReference type="AlphaFoldDB" id="A0A1H1MZ50"/>